<dbReference type="PANTHER" id="PTHR45569">
    <property type="entry name" value="SENSOR PROTEIN KDPD"/>
    <property type="match status" value="1"/>
</dbReference>
<dbReference type="RefSeq" id="WP_119322778.1">
    <property type="nucleotide sequence ID" value="NZ_AP025739.1"/>
</dbReference>
<dbReference type="FunFam" id="3.40.50.300:FF:000483">
    <property type="entry name" value="Sensor histidine kinase KdpD"/>
    <property type="match status" value="1"/>
</dbReference>
<dbReference type="InterPro" id="IPR052023">
    <property type="entry name" value="Histidine_kinase_KdpD"/>
</dbReference>
<accession>A0A402CZS0</accession>
<dbReference type="InterPro" id="IPR003852">
    <property type="entry name" value="Sig_transdc_His_kinase_KdpD_N"/>
</dbReference>
<dbReference type="Pfam" id="PF00582">
    <property type="entry name" value="Usp"/>
    <property type="match status" value="1"/>
</dbReference>
<protein>
    <submittedName>
        <fullName evidence="1">Sensor histidine kinase</fullName>
    </submittedName>
</protein>
<keyword evidence="1" id="KW-0808">Transferase</keyword>
<dbReference type="Pfam" id="PF02702">
    <property type="entry name" value="KdpD"/>
    <property type="match status" value="1"/>
</dbReference>
<organism evidence="1 2">
    <name type="scientific">Capsulimonas corticalis</name>
    <dbReference type="NCBI Taxonomy" id="2219043"/>
    <lineage>
        <taxon>Bacteria</taxon>
        <taxon>Bacillati</taxon>
        <taxon>Armatimonadota</taxon>
        <taxon>Armatimonadia</taxon>
        <taxon>Capsulimonadales</taxon>
        <taxon>Capsulimonadaceae</taxon>
        <taxon>Capsulimonas</taxon>
    </lineage>
</organism>
<dbReference type="KEGG" id="ccot:CCAX7_59460"/>
<dbReference type="InterPro" id="IPR006016">
    <property type="entry name" value="UspA"/>
</dbReference>
<dbReference type="GO" id="GO:0005737">
    <property type="term" value="C:cytoplasm"/>
    <property type="evidence" value="ECO:0007669"/>
    <property type="project" value="UniProtKB-ARBA"/>
</dbReference>
<name>A0A402CZS0_9BACT</name>
<evidence type="ECO:0000313" key="1">
    <source>
        <dbReference type="EMBL" id="BDI33895.1"/>
    </source>
</evidence>
<sequence length="382" mass="43006">MSYSEDNKRPTPEELLARLHRDERQAGRGRLKLFLGFAAGVGKTYEMLNEANRRKGERGQDVVIGYVVTHGRKDTEGQIGDLEIIPRKQVEYKGSAFEEMDTAAIIGRKPQWVVVDELAHTNVPGGAHAKRYEDVLDILAAGINVLSAMNVQHLESLNDTIQQITGVKVRETVPDWVLGEAGEIVSIDITPRALIHRLERGDVYPKEKVPQALANFFSEGNLCALREIALREVAGEVDRSVQIYREEHDVTEPWRTQEKIMICISPDQPSDRLLRRGWRIARRLRADLVAVYVASETITPRQQQILDADFALASSLSIRMEQVTSRDIAHTLAEYARSHQVTEIIIGHSGRTAWQEFLMGSIINKLIRLVRGIDVLVVANKL</sequence>
<dbReference type="OrthoDB" id="9806130at2"/>
<dbReference type="Gene3D" id="3.40.50.300">
    <property type="entry name" value="P-loop containing nucleotide triphosphate hydrolases"/>
    <property type="match status" value="1"/>
</dbReference>
<dbReference type="EMBL" id="AP025739">
    <property type="protein sequence ID" value="BDI33895.1"/>
    <property type="molecule type" value="Genomic_DNA"/>
</dbReference>
<dbReference type="GO" id="GO:0005886">
    <property type="term" value="C:plasma membrane"/>
    <property type="evidence" value="ECO:0007669"/>
    <property type="project" value="TreeGrafter"/>
</dbReference>
<keyword evidence="1" id="KW-0418">Kinase</keyword>
<proteinExistence type="predicted"/>
<keyword evidence="2" id="KW-1185">Reference proteome</keyword>
<dbReference type="InterPro" id="IPR014729">
    <property type="entry name" value="Rossmann-like_a/b/a_fold"/>
</dbReference>
<dbReference type="GO" id="GO:0000155">
    <property type="term" value="F:phosphorelay sensor kinase activity"/>
    <property type="evidence" value="ECO:0007669"/>
    <property type="project" value="InterPro"/>
</dbReference>
<gene>
    <name evidence="1" type="primary">kdpD</name>
    <name evidence="1" type="ORF">CCAX7_59460</name>
</gene>
<dbReference type="SUPFAM" id="SSF52402">
    <property type="entry name" value="Adenine nucleotide alpha hydrolases-like"/>
    <property type="match status" value="1"/>
</dbReference>
<reference evidence="1 2" key="1">
    <citation type="journal article" date="2019" name="Int. J. Syst. Evol. Microbiol.">
        <title>Capsulimonas corticalis gen. nov., sp. nov., an aerobic capsulated bacterium, of a novel bacterial order, Capsulimonadales ord. nov., of the class Armatimonadia of the phylum Armatimonadetes.</title>
        <authorList>
            <person name="Li J."/>
            <person name="Kudo C."/>
            <person name="Tonouchi A."/>
        </authorList>
    </citation>
    <scope>NUCLEOTIDE SEQUENCE [LARGE SCALE GENOMIC DNA]</scope>
    <source>
        <strain evidence="1 2">AX-7</strain>
    </source>
</reference>
<dbReference type="Gene3D" id="3.40.50.620">
    <property type="entry name" value="HUPs"/>
    <property type="match status" value="1"/>
</dbReference>
<dbReference type="AlphaFoldDB" id="A0A402CZS0"/>
<evidence type="ECO:0000313" key="2">
    <source>
        <dbReference type="Proteomes" id="UP000287394"/>
    </source>
</evidence>
<dbReference type="InterPro" id="IPR027417">
    <property type="entry name" value="P-loop_NTPase"/>
</dbReference>
<dbReference type="PANTHER" id="PTHR45569:SF1">
    <property type="entry name" value="SENSOR PROTEIN KDPD"/>
    <property type="match status" value="1"/>
</dbReference>
<dbReference type="Proteomes" id="UP000287394">
    <property type="component" value="Chromosome"/>
</dbReference>